<dbReference type="InterPro" id="IPR029063">
    <property type="entry name" value="SAM-dependent_MTases_sf"/>
</dbReference>
<dbReference type="PANTHER" id="PTHR14911:SF13">
    <property type="entry name" value="TRNA (GUANINE(6)-N2)-METHYLTRANSFERASE THUMP3"/>
    <property type="match status" value="1"/>
</dbReference>
<dbReference type="GO" id="GO:0032259">
    <property type="term" value="P:methylation"/>
    <property type="evidence" value="ECO:0007669"/>
    <property type="project" value="UniProtKB-KW"/>
</dbReference>
<dbReference type="Proteomes" id="UP001321453">
    <property type="component" value="Unassembled WGS sequence"/>
</dbReference>
<feature type="compositionally biased region" description="Gly residues" evidence="1">
    <location>
        <begin position="1"/>
        <end position="58"/>
    </location>
</feature>
<feature type="region of interest" description="Disordered" evidence="1">
    <location>
        <begin position="1"/>
        <end position="88"/>
    </location>
</feature>
<organism evidence="3 4">
    <name type="scientific">Cellulomonas edaphi</name>
    <dbReference type="NCBI Taxonomy" id="3053468"/>
    <lineage>
        <taxon>Bacteria</taxon>
        <taxon>Bacillati</taxon>
        <taxon>Actinomycetota</taxon>
        <taxon>Actinomycetes</taxon>
        <taxon>Micrococcales</taxon>
        <taxon>Cellulomonadaceae</taxon>
        <taxon>Cellulomonas</taxon>
    </lineage>
</organism>
<dbReference type="InterPro" id="IPR002052">
    <property type="entry name" value="DNA_methylase_N6_adenine_CS"/>
</dbReference>
<gene>
    <name evidence="3" type="ORF">QRT05_01450</name>
</gene>
<evidence type="ECO:0000313" key="3">
    <source>
        <dbReference type="EMBL" id="MDM7829985.1"/>
    </source>
</evidence>
<proteinExistence type="predicted"/>
<dbReference type="PROSITE" id="PS00092">
    <property type="entry name" value="N6_MTASE"/>
    <property type="match status" value="1"/>
</dbReference>
<dbReference type="SUPFAM" id="SSF53335">
    <property type="entry name" value="S-adenosyl-L-methionine-dependent methyltransferases"/>
    <property type="match status" value="1"/>
</dbReference>
<accession>A0ABT7S2Z1</accession>
<dbReference type="PANTHER" id="PTHR14911">
    <property type="entry name" value="THUMP DOMAIN-CONTAINING"/>
    <property type="match status" value="1"/>
</dbReference>
<keyword evidence="3" id="KW-0808">Transferase</keyword>
<dbReference type="InterPro" id="IPR000241">
    <property type="entry name" value="RlmKL-like_Mtase"/>
</dbReference>
<evidence type="ECO:0000259" key="2">
    <source>
        <dbReference type="Pfam" id="PF01170"/>
    </source>
</evidence>
<keyword evidence="4" id="KW-1185">Reference proteome</keyword>
<sequence length="430" mass="44792">MPAPSSGGGSSRGGSAGGSSRGGSAGGSSRGGSAGGSSRGGSAGGRSSGGRSSGGGRNGAPPHRSGPHRPASRAQNGRQGSRDEHARETRIELTFLPGLGDVLRDEVAEVLRPRRPATPVVGRDDALAVAITNPLPHVRRLTTAVAAFLVLHFDVPRPRSLSSGDHLSRIVEAMYASLRVAGSSTFRFEAAGSDSSAFTRLGAELAAATGLKYDEKDGELVVRVRRGPTRGEQDPGWDVLVRIGNRPLSARPWRSADYPGAANATIAAAMVRLAGNDPEDRVVNLMCGSGTLLIERLLAGPAAAAVGIDDAPDAIAAATENLEAAGLKRAARLVTADIRDDSLDGGYDLLLADPPWGTLHGSHATNADLHAALLQSAHRLAAPGARLLVLTHEIKLMERCLRETEQWTVRSVTRVFAKGHHPRIYVLDRA</sequence>
<reference evidence="3 4" key="1">
    <citation type="submission" date="2023-06" db="EMBL/GenBank/DDBJ databases">
        <title>Cellulomonas sp. MW9 Whole genome sequence.</title>
        <authorList>
            <person name="Park S."/>
        </authorList>
    </citation>
    <scope>NUCLEOTIDE SEQUENCE [LARGE SCALE GENOMIC DNA]</scope>
    <source>
        <strain evidence="3 4">MW9</strain>
    </source>
</reference>
<dbReference type="EMBL" id="JAUCGR010000001">
    <property type="protein sequence ID" value="MDM7829985.1"/>
    <property type="molecule type" value="Genomic_DNA"/>
</dbReference>
<dbReference type="CDD" id="cd02440">
    <property type="entry name" value="AdoMet_MTases"/>
    <property type="match status" value="1"/>
</dbReference>
<dbReference type="RefSeq" id="WP_289444536.1">
    <property type="nucleotide sequence ID" value="NZ_JAUCGR010000001.1"/>
</dbReference>
<feature type="domain" description="Ribosomal RNA large subunit methyltransferase K/L-like methyltransferase" evidence="2">
    <location>
        <begin position="251"/>
        <end position="421"/>
    </location>
</feature>
<dbReference type="Pfam" id="PF01170">
    <property type="entry name" value="UPF0020"/>
    <property type="match status" value="1"/>
</dbReference>
<keyword evidence="3" id="KW-0489">Methyltransferase</keyword>
<protein>
    <submittedName>
        <fullName evidence="3">Methyltransferase</fullName>
    </submittedName>
</protein>
<evidence type="ECO:0000313" key="4">
    <source>
        <dbReference type="Proteomes" id="UP001321453"/>
    </source>
</evidence>
<evidence type="ECO:0000256" key="1">
    <source>
        <dbReference type="SAM" id="MobiDB-lite"/>
    </source>
</evidence>
<name>A0ABT7S2Z1_9CELL</name>
<dbReference type="Gene3D" id="3.40.50.150">
    <property type="entry name" value="Vaccinia Virus protein VP39"/>
    <property type="match status" value="1"/>
</dbReference>
<dbReference type="GO" id="GO:0008168">
    <property type="term" value="F:methyltransferase activity"/>
    <property type="evidence" value="ECO:0007669"/>
    <property type="project" value="UniProtKB-KW"/>
</dbReference>
<comment type="caution">
    <text evidence="3">The sequence shown here is derived from an EMBL/GenBank/DDBJ whole genome shotgun (WGS) entry which is preliminary data.</text>
</comment>